<dbReference type="Pfam" id="PF14579">
    <property type="entry name" value="HHH_6"/>
    <property type="match status" value="1"/>
</dbReference>
<keyword evidence="6" id="KW-0235">DNA replication</keyword>
<evidence type="ECO:0000313" key="12">
    <source>
        <dbReference type="Proteomes" id="UP000198744"/>
    </source>
</evidence>
<dbReference type="CDD" id="cd04485">
    <property type="entry name" value="DnaE_OBF"/>
    <property type="match status" value="1"/>
</dbReference>
<dbReference type="EC" id="2.7.7.7" evidence="2"/>
<dbReference type="NCBIfam" id="NF005298">
    <property type="entry name" value="PRK06826.1"/>
    <property type="match status" value="1"/>
</dbReference>
<dbReference type="Pfam" id="PF01336">
    <property type="entry name" value="tRNA_anti-codon"/>
    <property type="match status" value="1"/>
</dbReference>
<evidence type="ECO:0000256" key="3">
    <source>
        <dbReference type="ARBA" id="ARBA00019114"/>
    </source>
</evidence>
<dbReference type="OrthoDB" id="9803237at2"/>
<gene>
    <name evidence="11" type="ORF">SAMN04489760_11095</name>
</gene>
<dbReference type="InterPro" id="IPR004365">
    <property type="entry name" value="NA-bd_OB_tRNA"/>
</dbReference>
<evidence type="ECO:0000256" key="8">
    <source>
        <dbReference type="ARBA" id="ARBA00049244"/>
    </source>
</evidence>
<evidence type="ECO:0000259" key="10">
    <source>
        <dbReference type="SMART" id="SM00481"/>
    </source>
</evidence>
<feature type="domain" description="Polymerase/histidinol phosphatase N-terminal" evidence="10">
    <location>
        <begin position="7"/>
        <end position="74"/>
    </location>
</feature>
<dbReference type="SUPFAM" id="SSF89550">
    <property type="entry name" value="PHP domain-like"/>
    <property type="match status" value="1"/>
</dbReference>
<dbReference type="PANTHER" id="PTHR32294">
    <property type="entry name" value="DNA POLYMERASE III SUBUNIT ALPHA"/>
    <property type="match status" value="1"/>
</dbReference>
<organism evidence="11 12">
    <name type="scientific">Syntrophus gentianae</name>
    <dbReference type="NCBI Taxonomy" id="43775"/>
    <lineage>
        <taxon>Bacteria</taxon>
        <taxon>Pseudomonadati</taxon>
        <taxon>Thermodesulfobacteriota</taxon>
        <taxon>Syntrophia</taxon>
        <taxon>Syntrophales</taxon>
        <taxon>Syntrophaceae</taxon>
        <taxon>Syntrophus</taxon>
    </lineage>
</organism>
<dbReference type="STRING" id="43775.SAMN04489760_11095"/>
<dbReference type="Gene3D" id="1.10.10.1600">
    <property type="entry name" value="Bacterial DNA polymerase III alpha subunit, thumb domain"/>
    <property type="match status" value="1"/>
</dbReference>
<reference evidence="11 12" key="1">
    <citation type="submission" date="2016-10" db="EMBL/GenBank/DDBJ databases">
        <authorList>
            <person name="de Groot N.N."/>
        </authorList>
    </citation>
    <scope>NUCLEOTIDE SEQUENCE [LARGE SCALE GENOMIC DNA]</scope>
    <source>
        <strain evidence="11 12">DSM 8423</strain>
    </source>
</reference>
<dbReference type="GO" id="GO:0006260">
    <property type="term" value="P:DNA replication"/>
    <property type="evidence" value="ECO:0007669"/>
    <property type="project" value="UniProtKB-KW"/>
</dbReference>
<evidence type="ECO:0000256" key="7">
    <source>
        <dbReference type="ARBA" id="ARBA00022932"/>
    </source>
</evidence>
<proteinExistence type="predicted"/>
<keyword evidence="12" id="KW-1185">Reference proteome</keyword>
<evidence type="ECO:0000256" key="9">
    <source>
        <dbReference type="SAM" id="MobiDB-lite"/>
    </source>
</evidence>
<protein>
    <recommendedName>
        <fullName evidence="3">DNA polymerase III subunit alpha</fullName>
        <ecNumber evidence="2">2.7.7.7</ecNumber>
    </recommendedName>
</protein>
<dbReference type="InterPro" id="IPR041931">
    <property type="entry name" value="DNA_pol3_alpha_thumb_dom"/>
</dbReference>
<dbReference type="InterPro" id="IPR004805">
    <property type="entry name" value="DnaE2/DnaE/PolC"/>
</dbReference>
<evidence type="ECO:0000256" key="6">
    <source>
        <dbReference type="ARBA" id="ARBA00022705"/>
    </source>
</evidence>
<dbReference type="Pfam" id="PF02811">
    <property type="entry name" value="PHP"/>
    <property type="match status" value="1"/>
</dbReference>
<dbReference type="CDD" id="cd12113">
    <property type="entry name" value="PHP_PolIIIA_DnaE3"/>
    <property type="match status" value="1"/>
</dbReference>
<dbReference type="Gene3D" id="1.10.150.870">
    <property type="match status" value="1"/>
</dbReference>
<comment type="catalytic activity">
    <reaction evidence="8">
        <text>DNA(n) + a 2'-deoxyribonucleoside 5'-triphosphate = DNA(n+1) + diphosphate</text>
        <dbReference type="Rhea" id="RHEA:22508"/>
        <dbReference type="Rhea" id="RHEA-COMP:17339"/>
        <dbReference type="Rhea" id="RHEA-COMP:17340"/>
        <dbReference type="ChEBI" id="CHEBI:33019"/>
        <dbReference type="ChEBI" id="CHEBI:61560"/>
        <dbReference type="ChEBI" id="CHEBI:173112"/>
        <dbReference type="EC" id="2.7.7.7"/>
    </reaction>
</comment>
<dbReference type="InterPro" id="IPR029460">
    <property type="entry name" value="DNAPol_HHH"/>
</dbReference>
<dbReference type="Gene3D" id="3.20.20.140">
    <property type="entry name" value="Metal-dependent hydrolases"/>
    <property type="match status" value="1"/>
</dbReference>
<dbReference type="Proteomes" id="UP000198744">
    <property type="component" value="Unassembled WGS sequence"/>
</dbReference>
<dbReference type="NCBIfam" id="TIGR00594">
    <property type="entry name" value="polc"/>
    <property type="match status" value="1"/>
</dbReference>
<dbReference type="EMBL" id="FOBS01000010">
    <property type="protein sequence ID" value="SEM32585.1"/>
    <property type="molecule type" value="Genomic_DNA"/>
</dbReference>
<dbReference type="Pfam" id="PF17657">
    <property type="entry name" value="DNA_pol3_finger"/>
    <property type="match status" value="1"/>
</dbReference>
<dbReference type="GO" id="GO:0003887">
    <property type="term" value="F:DNA-directed DNA polymerase activity"/>
    <property type="evidence" value="ECO:0007669"/>
    <property type="project" value="UniProtKB-KW"/>
</dbReference>
<keyword evidence="5" id="KW-0548">Nucleotidyltransferase</keyword>
<dbReference type="NCBIfam" id="NF004226">
    <property type="entry name" value="PRK05673.1"/>
    <property type="match status" value="1"/>
</dbReference>
<keyword evidence="7" id="KW-0239">DNA-directed DNA polymerase</keyword>
<dbReference type="InterPro" id="IPR011708">
    <property type="entry name" value="DNA_pol3_alpha_NTPase_dom"/>
</dbReference>
<dbReference type="AlphaFoldDB" id="A0A1H7XFZ2"/>
<dbReference type="GO" id="GO:0008408">
    <property type="term" value="F:3'-5' exonuclease activity"/>
    <property type="evidence" value="ECO:0007669"/>
    <property type="project" value="InterPro"/>
</dbReference>
<dbReference type="InterPro" id="IPR004013">
    <property type="entry name" value="PHP_dom"/>
</dbReference>
<comment type="subcellular location">
    <subcellularLocation>
        <location evidence="1">Cytoplasm</location>
    </subcellularLocation>
</comment>
<evidence type="ECO:0000256" key="5">
    <source>
        <dbReference type="ARBA" id="ARBA00022695"/>
    </source>
</evidence>
<dbReference type="PANTHER" id="PTHR32294:SF0">
    <property type="entry name" value="DNA POLYMERASE III SUBUNIT ALPHA"/>
    <property type="match status" value="1"/>
</dbReference>
<evidence type="ECO:0000256" key="4">
    <source>
        <dbReference type="ARBA" id="ARBA00022679"/>
    </source>
</evidence>
<accession>A0A1H7XFZ2</accession>
<feature type="region of interest" description="Disordered" evidence="9">
    <location>
        <begin position="921"/>
        <end position="940"/>
    </location>
</feature>
<evidence type="ECO:0000256" key="2">
    <source>
        <dbReference type="ARBA" id="ARBA00012417"/>
    </source>
</evidence>
<dbReference type="SMART" id="SM00481">
    <property type="entry name" value="POLIIIAc"/>
    <property type="match status" value="1"/>
</dbReference>
<dbReference type="GO" id="GO:0003676">
    <property type="term" value="F:nucleic acid binding"/>
    <property type="evidence" value="ECO:0007669"/>
    <property type="project" value="InterPro"/>
</dbReference>
<dbReference type="InterPro" id="IPR040982">
    <property type="entry name" value="DNA_pol3_finger"/>
</dbReference>
<sequence length="1154" mass="129690">MSIEPFVHLHVHTQYSLLDGTIRIKDLVAKAKEYGMQAVAMTDHGNMFGTIDFYQRATKEGIKPIIGCELYVAPSTRFEKSGGSISDISRHLLVLAKDEQGYANLMKLSSMGYLEGFYYRPRVDKDILAKYHEGLIALSACLHGEIADLILKDQFKDAVKSAEIYSNIFGEGNFYLEIMENGLPEQKKANEGLLEISKLLSIPVAATNDCHYLNREDAESHEVLLCIQTGKTLDDKDRMRFSTDAFYFRSPEEMKQLFNYCPEAIDNTKDIASKCNLSFEFGKFYLPKFEVRSDETLEDRLEKVAIQGLEERMPLIIQEQGDGVREVYEKRLADELRIIKSMGFAGYFLIVSDFVAHAKKMNIPVGPGRGSAAGSLVAFALTITDIDPIRYDLFFERFLNPDRISMPDIDIDFCPEGRSDIIRYVTEKYGEDKVSQIITFGTMQARGVIRDVGRALNIPYGEVDSIAKLVPNILNISLADAMEMEPRLQEISKRDEKIRRLLTLSKSLEGLNRHASVHAAGVVISDVPLVERVPLYKSPKDDVTTQFSMNDLSTAGLTKFDFLGLKTLTVIKNALLFIKNGRGIDLDLKNLPLNDEGTYKLLSKGETDGVFQLESEGMKDILVRMKPDCIEDLIALIALYRPGPMKMVPEFIDRKQGKTPIVYEVQQLANILKGTYGVILYQEQVMQIASVIGQYSMSEADTLRKAMGKKDTAKMEKERPKFLEGAKRNGIPEQKAAKIWDQMETFAEYGFNKSHSTAYAMVTYQTAYLKAHYPVEFMAALLTSEKDNRDKIIKYIHVCKEMGITILPPDINESLRDFSVTGDYIRFGLAAIKNVGIGAIDAMIAARQEGGGFSSFEDFCSRADLKKVNKRVLESLIKCGAFDSTGQKRRQLMTDHEEIIERAQKRLREKISRQASFFDDLDDQGTLDQGAPAESPQSEISEWDPKELLAYEKEFLGFYVTGHPLEGYASKISMVTSGDSATILEKGDKESVALAGVVAGIREVFTKKKEIMAYVSLEDLKGATDVIFFPEIYKKVSDILHGEAPVFVKGILDVAEENVKVIAEEASLLSETEYNPFTSVHFMVDVQKRDSEDLIDALSHLGERHKGKYDAYLHILNASCETLVYLGEQAKFSISPELKREADRMLGEGVMMFM</sequence>
<keyword evidence="4" id="KW-0808">Transferase</keyword>
<dbReference type="GO" id="GO:0005737">
    <property type="term" value="C:cytoplasm"/>
    <property type="evidence" value="ECO:0007669"/>
    <property type="project" value="UniProtKB-SubCell"/>
</dbReference>
<dbReference type="Pfam" id="PF07733">
    <property type="entry name" value="DNA_pol3_alpha"/>
    <property type="match status" value="1"/>
</dbReference>
<name>A0A1H7XFZ2_9BACT</name>
<dbReference type="RefSeq" id="WP_093883324.1">
    <property type="nucleotide sequence ID" value="NZ_FOBS01000010.1"/>
</dbReference>
<dbReference type="InterPro" id="IPR003141">
    <property type="entry name" value="Pol/His_phosphatase_N"/>
</dbReference>
<dbReference type="InterPro" id="IPR016195">
    <property type="entry name" value="Pol/histidinol_Pase-like"/>
</dbReference>
<evidence type="ECO:0000313" key="11">
    <source>
        <dbReference type="EMBL" id="SEM32585.1"/>
    </source>
</evidence>
<evidence type="ECO:0000256" key="1">
    <source>
        <dbReference type="ARBA" id="ARBA00004496"/>
    </source>
</evidence>